<name>A0A562YEL0_9FLAO</name>
<feature type="domain" description="PKD" evidence="1">
    <location>
        <begin position="145"/>
        <end position="199"/>
    </location>
</feature>
<dbReference type="CDD" id="cd00146">
    <property type="entry name" value="PKD"/>
    <property type="match status" value="3"/>
</dbReference>
<dbReference type="SMART" id="SM00089">
    <property type="entry name" value="PKD"/>
    <property type="match status" value="6"/>
</dbReference>
<accession>A0A562YEL0</accession>
<dbReference type="InterPro" id="IPR000601">
    <property type="entry name" value="PKD_dom"/>
</dbReference>
<dbReference type="Pfam" id="PF19406">
    <property type="entry name" value="PKD_5"/>
    <property type="match status" value="2"/>
</dbReference>
<gene>
    <name evidence="2" type="ORF">E1J38_008850</name>
</gene>
<evidence type="ECO:0000313" key="2">
    <source>
        <dbReference type="EMBL" id="TWO32959.1"/>
    </source>
</evidence>
<dbReference type="InterPro" id="IPR013783">
    <property type="entry name" value="Ig-like_fold"/>
</dbReference>
<feature type="domain" description="PKD" evidence="1">
    <location>
        <begin position="581"/>
        <end position="625"/>
    </location>
</feature>
<dbReference type="Proteomes" id="UP000295814">
    <property type="component" value="Unassembled WGS sequence"/>
</dbReference>
<proteinExistence type="predicted"/>
<dbReference type="Pfam" id="PF13585">
    <property type="entry name" value="CHU_C"/>
    <property type="match status" value="1"/>
</dbReference>
<feature type="domain" description="PKD" evidence="1">
    <location>
        <begin position="478"/>
        <end position="532"/>
    </location>
</feature>
<sequence length="2038" mass="217190">MLKKFFLVALFSFLIIASFLSLDLLNSHSSKINKSQYLIVKNIESRLELPPSASVSGNTQVCINSSPNPEITFTGSGGNAPYTFTYTINNGANQTISTVGNNNSVSISVSTNTVGEFVYKLVSVIDDDNETSTENGTATVVVSEPSVDFTFTNNGACSDTSVNFTSNITGNGPYTYSWNFGDGETSSSSNPSHVFESLGCATQLYSVVLTVTDDYGCSNSVTKQVSVRQKPNLSFYDVTARQNFTAQFDNCGNNTTDPSYTVTVGNESSSTSCISSYNIDWGDGSPIETGVTFPATHTYSQLGSFNMEITGLGTDCDNTVTYLIKNSSNPTGAIVNPGNTVNLCIPVAPIEFAIGSWGSNPPDTFYFVNYGDGTVETYTQADLESSVYYNASDPSSSQNFPIPHTYTESNCPNSSYTVYLDIITSCGASNLTAGPIIILKQPEVSFDTPDNGCQNIAIQFDNTTVQGYNQNCNTDEGFFWDFGDGNTSTLRDPQHTYTASGTYTVSLYAQNFCGTTETVTKDICIEPELTASFTLDSNNGCSTLSVQTTNTTDLSESCGDETYLWEVSYTSGFCGTIPEVWNFTNGTDEISAAPSIDFVTAGTYTLTLTTTNSCGSSMASEIIEVKQPPSVAINPIADFCGSATFVPTSTVDNCAPNTEIVTYNWSFPGGSPASTNTLDPGTITYNTPGDYQVTFSVTTSCGTTTDTEDFTIHEIPVITNTNLTQTICSGTETDEVNLTSTLSGTTYTWTATAPAGVSGYTTSGNTDTIPIQTIFNSNTTSEDVTFVITPTVGNCSGTPVNLVITVDPAPEFINHPLSESICDGGTITPLSVSVNGPGTPTYQWYRNTVNDNSSGTAISGETNATFTPLNSPVGVTYYYVIASFTSGAGCNEIVSNVAQIEIVSGIQIDGEPISTQNICVDGIVNTSLNAIHSGGTGTVSYQWYSNTTSSNMGGTAISGATSISYTPPAFSVPGNYYFYVEISINGSGCGVVTSEVSEVIVVNDPTISTQPIVSQELCQGTTPQDLEVIPSGGIGSTYSYQWYSNTVNSNVGGTPISGTTNSTFTPPTNTVGTFYYYIVVTQPDPGCSVISNVSELIVNPAPNFTSQPISETICFGNTFNTLTVSYSDGVGTPTYQWYSNTINDNTSGTAISGATNPNYTPPSATVGTVYYYAIITFSSGGCTQITSLVSENTVDDTPGISDKSDIICSGNPFNIIPDNSGGDNTPAGTTYTWTNPVVNPSGTITGASQETVPQATISQTLTNTTTNPATVTYTVTPVSGICTGLDFEVIITVNPSISITQSVANSTCYLGNNGSIEIEISGGVPFTTGTPYQITWNGPNGYTSSDEDIFNLAPGNYSLTLIDDGGCPFTQAFTITEPDELIFNSVDFDPETISCFGANDGSIGIDISGGTPPYQYSWTRDGLAYNTSEDISNLGSGDYEVTVTDANNCPPIIQNFLIVEPDELDISLVNQLDVICFGDATGEINVSVTGGRLFEISSGVFDYNYNWTGPNGFTSTNQNLTGLIAGTYTLTVTDRSNCTDTLEVILNQTDEIIIDYTATEIECYGNNNASITINNISGGNAPYSVSWSNFGSGMTQTNLSPGTYVITVTDNTNCVKQATIVIDDAPLFRITPQVEHVSCFGANDARIVLNLEGGIDPVNLVWDDDPTAGVERNNIGPGTYTVTITDGQPCEIIETFEITEPTELMLSGNSQDALDCDDANSGNINLIVTGGTLPLSYYWSNGAASEDLNNIPPGNYTVNVIDANGCEVSGEFIINRFVPIEIDVDVVTDLNCETRVVNQSFVAQPSGGVPPYQILWSSGTISGANNEVMETSISGLVLLEVTDSVGCTSSISYNVDIPELGDANFNINSQMYDTYGFYSIQDPIQFTNTSYGDYVSVSWDFGDGTFSQEENPKHIYNTVGTYTVTQTVIYPFDCVYTQTIIVNVELGYKIIIPNAFTPNDDTLNDNFMPSVLALNNLEFNIYDTWGSLIHSEKGDSLKGWNGQIKDTNAENGNYYYTFSGDTFYGETITSKGAFVLIK</sequence>
<dbReference type="PROSITE" id="PS50093">
    <property type="entry name" value="PKD"/>
    <property type="match status" value="5"/>
</dbReference>
<dbReference type="Gene3D" id="2.60.40.2700">
    <property type="match status" value="4"/>
</dbReference>
<dbReference type="Pfam" id="PF18911">
    <property type="entry name" value="PKD_4"/>
    <property type="match status" value="4"/>
</dbReference>
<dbReference type="Gene3D" id="2.60.40.740">
    <property type="match status" value="3"/>
</dbReference>
<dbReference type="InterPro" id="IPR025667">
    <property type="entry name" value="SprB_repeat"/>
</dbReference>
<feature type="domain" description="PKD" evidence="1">
    <location>
        <begin position="661"/>
        <end position="712"/>
    </location>
</feature>
<dbReference type="OrthoDB" id="7794186at2"/>
<comment type="caution">
    <text evidence="2">The sequence shown here is derived from an EMBL/GenBank/DDBJ whole genome shotgun (WGS) entry which is preliminary data.</text>
</comment>
<dbReference type="Pfam" id="PF13573">
    <property type="entry name" value="SprB"/>
    <property type="match status" value="4"/>
</dbReference>
<dbReference type="RefSeq" id="WP_133356696.1">
    <property type="nucleotide sequence ID" value="NZ_SMZJ02000004.1"/>
</dbReference>
<dbReference type="Gene3D" id="2.60.40.10">
    <property type="entry name" value="Immunoglobulins"/>
    <property type="match status" value="7"/>
</dbReference>
<reference evidence="2 3" key="1">
    <citation type="submission" date="2019-07" db="EMBL/GenBank/DDBJ databases">
        <title>Seonamhaeicola sp. W255 draft genome.</title>
        <authorList>
            <person name="Zhang X.-Y."/>
            <person name="Zhang R."/>
            <person name="Zhong Y.-L."/>
            <person name="Du Z.-J."/>
        </authorList>
    </citation>
    <scope>NUCLEOTIDE SEQUENCE [LARGE SCALE GENOMIC DNA]</scope>
    <source>
        <strain evidence="2 3">W255</strain>
    </source>
</reference>
<keyword evidence="3" id="KW-1185">Reference proteome</keyword>
<dbReference type="InterPro" id="IPR045828">
    <property type="entry name" value="PKD_Bacteroidetes"/>
</dbReference>
<evidence type="ECO:0000313" key="3">
    <source>
        <dbReference type="Proteomes" id="UP000295814"/>
    </source>
</evidence>
<dbReference type="SUPFAM" id="SSF49299">
    <property type="entry name" value="PKD domain"/>
    <property type="match status" value="5"/>
</dbReference>
<dbReference type="EMBL" id="SMZJ02000004">
    <property type="protein sequence ID" value="TWO32959.1"/>
    <property type="molecule type" value="Genomic_DNA"/>
</dbReference>
<protein>
    <submittedName>
        <fullName evidence="2">PKD domain-containing protein</fullName>
    </submittedName>
</protein>
<dbReference type="InterPro" id="IPR026341">
    <property type="entry name" value="T9SS_type_B"/>
</dbReference>
<dbReference type="InterPro" id="IPR035986">
    <property type="entry name" value="PKD_dom_sf"/>
</dbReference>
<feature type="domain" description="PKD" evidence="1">
    <location>
        <begin position="1884"/>
        <end position="1928"/>
    </location>
</feature>
<organism evidence="2 3">
    <name type="scientific">Seonamhaeicola sediminis</name>
    <dbReference type="NCBI Taxonomy" id="2528206"/>
    <lineage>
        <taxon>Bacteria</taxon>
        <taxon>Pseudomonadati</taxon>
        <taxon>Bacteroidota</taxon>
        <taxon>Flavobacteriia</taxon>
        <taxon>Flavobacteriales</taxon>
        <taxon>Flavobacteriaceae</taxon>
    </lineage>
</organism>
<dbReference type="NCBIfam" id="TIGR04131">
    <property type="entry name" value="Bac_Flav_CTERM"/>
    <property type="match status" value="1"/>
</dbReference>
<evidence type="ECO:0000259" key="1">
    <source>
        <dbReference type="PROSITE" id="PS50093"/>
    </source>
</evidence>
<dbReference type="InterPro" id="IPR022409">
    <property type="entry name" value="PKD/Chitinase_dom"/>
</dbReference>